<feature type="non-terminal residue" evidence="2">
    <location>
        <position position="197"/>
    </location>
</feature>
<evidence type="ECO:0000313" key="2">
    <source>
        <dbReference type="EMBL" id="CAG8727966.1"/>
    </source>
</evidence>
<dbReference type="Proteomes" id="UP000789342">
    <property type="component" value="Unassembled WGS sequence"/>
</dbReference>
<dbReference type="AlphaFoldDB" id="A0A9N9IAZ7"/>
<feature type="region of interest" description="Disordered" evidence="1">
    <location>
        <begin position="22"/>
        <end position="48"/>
    </location>
</feature>
<sequence>MSVERLWNITWNSICTTAKRHVKKANPKKISTHRKKNHSQLHNPNRNIGSVYNLGKLVHLANTYIKRKRKSNTMVKKINKITKSLQKQNIPITNFPFQESANPKTKWLEEVKDLWQAMKKTTNHELQSNINAQIKEATQKRMEQYSKSKKKMINSILLREHKTIEMNTIVTKDPEITIITEPKEIKELAKKHFSHQP</sequence>
<feature type="compositionally biased region" description="Basic residues" evidence="1">
    <location>
        <begin position="22"/>
        <end position="39"/>
    </location>
</feature>
<organism evidence="2 3">
    <name type="scientific">Acaulospora morrowiae</name>
    <dbReference type="NCBI Taxonomy" id="94023"/>
    <lineage>
        <taxon>Eukaryota</taxon>
        <taxon>Fungi</taxon>
        <taxon>Fungi incertae sedis</taxon>
        <taxon>Mucoromycota</taxon>
        <taxon>Glomeromycotina</taxon>
        <taxon>Glomeromycetes</taxon>
        <taxon>Diversisporales</taxon>
        <taxon>Acaulosporaceae</taxon>
        <taxon>Acaulospora</taxon>
    </lineage>
</organism>
<name>A0A9N9IAZ7_9GLOM</name>
<keyword evidence="3" id="KW-1185">Reference proteome</keyword>
<reference evidence="2" key="1">
    <citation type="submission" date="2021-06" db="EMBL/GenBank/DDBJ databases">
        <authorList>
            <person name="Kallberg Y."/>
            <person name="Tangrot J."/>
            <person name="Rosling A."/>
        </authorList>
    </citation>
    <scope>NUCLEOTIDE SEQUENCE</scope>
    <source>
        <strain evidence="2">CL551</strain>
    </source>
</reference>
<comment type="caution">
    <text evidence="2">The sequence shown here is derived from an EMBL/GenBank/DDBJ whole genome shotgun (WGS) entry which is preliminary data.</text>
</comment>
<gene>
    <name evidence="2" type="ORF">AMORRO_LOCUS13793</name>
</gene>
<evidence type="ECO:0000256" key="1">
    <source>
        <dbReference type="SAM" id="MobiDB-lite"/>
    </source>
</evidence>
<proteinExistence type="predicted"/>
<protein>
    <submittedName>
        <fullName evidence="2">10978_t:CDS:1</fullName>
    </submittedName>
</protein>
<dbReference type="EMBL" id="CAJVPV010025047">
    <property type="protein sequence ID" value="CAG8727966.1"/>
    <property type="molecule type" value="Genomic_DNA"/>
</dbReference>
<accession>A0A9N9IAZ7</accession>
<evidence type="ECO:0000313" key="3">
    <source>
        <dbReference type="Proteomes" id="UP000789342"/>
    </source>
</evidence>